<dbReference type="EMBL" id="VSSQ01040911">
    <property type="protein sequence ID" value="MPM94238.1"/>
    <property type="molecule type" value="Genomic_DNA"/>
</dbReference>
<reference evidence="1" key="1">
    <citation type="submission" date="2019-08" db="EMBL/GenBank/DDBJ databases">
        <authorList>
            <person name="Kucharzyk K."/>
            <person name="Murdoch R.W."/>
            <person name="Higgins S."/>
            <person name="Loffler F."/>
        </authorList>
    </citation>
    <scope>NUCLEOTIDE SEQUENCE</scope>
</reference>
<organism evidence="1">
    <name type="scientific">bioreactor metagenome</name>
    <dbReference type="NCBI Taxonomy" id="1076179"/>
    <lineage>
        <taxon>unclassified sequences</taxon>
        <taxon>metagenomes</taxon>
        <taxon>ecological metagenomes</taxon>
    </lineage>
</organism>
<evidence type="ECO:0000313" key="1">
    <source>
        <dbReference type="EMBL" id="MPM94238.1"/>
    </source>
</evidence>
<name>A0A645DYN0_9ZZZZ</name>
<gene>
    <name evidence="1" type="ORF">SDC9_141383</name>
</gene>
<accession>A0A645DYN0</accession>
<comment type="caution">
    <text evidence="1">The sequence shown here is derived from an EMBL/GenBank/DDBJ whole genome shotgun (WGS) entry which is preliminary data.</text>
</comment>
<proteinExistence type="predicted"/>
<protein>
    <submittedName>
        <fullName evidence="1">Uncharacterized protein</fullName>
    </submittedName>
</protein>
<dbReference type="AlphaFoldDB" id="A0A645DYN0"/>
<sequence>MKQPQDNENLIKFKVHFDKTVSSVKDMLGVLAEIKEVSEIEYEKYRKAAAGLLNKMLERL</sequence>